<evidence type="ECO:0000313" key="19">
    <source>
        <dbReference type="Proteomes" id="UP001596292"/>
    </source>
</evidence>
<dbReference type="SMART" id="SM00911">
    <property type="entry name" value="HWE_HK"/>
    <property type="match status" value="1"/>
</dbReference>
<dbReference type="InterPro" id="IPR036890">
    <property type="entry name" value="HATPase_C_sf"/>
</dbReference>
<dbReference type="InterPro" id="IPR013655">
    <property type="entry name" value="PAS_fold_3"/>
</dbReference>
<comment type="catalytic activity">
    <reaction evidence="1">
        <text>ATP + protein L-histidine = ADP + protein N-phospho-L-histidine.</text>
        <dbReference type="EC" id="2.7.13.3"/>
    </reaction>
</comment>
<evidence type="ECO:0000256" key="10">
    <source>
        <dbReference type="ARBA" id="ARBA00022737"/>
    </source>
</evidence>
<keyword evidence="14" id="KW-0157">Chromophore</keyword>
<evidence type="ECO:0000256" key="14">
    <source>
        <dbReference type="ARBA" id="ARBA00022991"/>
    </source>
</evidence>
<evidence type="ECO:0000256" key="7">
    <source>
        <dbReference type="ARBA" id="ARBA00022630"/>
    </source>
</evidence>
<evidence type="ECO:0000256" key="9">
    <source>
        <dbReference type="ARBA" id="ARBA00022679"/>
    </source>
</evidence>
<keyword evidence="6" id="KW-0716">Sensory transduction</keyword>
<evidence type="ECO:0000256" key="12">
    <source>
        <dbReference type="ARBA" id="ARBA00022777"/>
    </source>
</evidence>
<dbReference type="GO" id="GO:0004673">
    <property type="term" value="F:protein histidine kinase activity"/>
    <property type="evidence" value="ECO:0007669"/>
    <property type="project" value="UniProtKB-EC"/>
</dbReference>
<keyword evidence="11" id="KW-0547">Nucleotide-binding</keyword>
<dbReference type="Gene3D" id="3.30.450.40">
    <property type="match status" value="1"/>
</dbReference>
<evidence type="ECO:0000256" key="16">
    <source>
        <dbReference type="ARBA" id="ARBA00023170"/>
    </source>
</evidence>
<evidence type="ECO:0000256" key="4">
    <source>
        <dbReference type="ARBA" id="ARBA00022543"/>
    </source>
</evidence>
<evidence type="ECO:0000256" key="2">
    <source>
        <dbReference type="ARBA" id="ARBA00012438"/>
    </source>
</evidence>
<dbReference type="Pfam" id="PF08447">
    <property type="entry name" value="PAS_3"/>
    <property type="match status" value="1"/>
</dbReference>
<evidence type="ECO:0000256" key="13">
    <source>
        <dbReference type="ARBA" id="ARBA00022840"/>
    </source>
</evidence>
<evidence type="ECO:0000256" key="11">
    <source>
        <dbReference type="ARBA" id="ARBA00022741"/>
    </source>
</evidence>
<dbReference type="InterPro" id="IPR000700">
    <property type="entry name" value="PAS-assoc_C"/>
</dbReference>
<gene>
    <name evidence="18" type="ORF">ACFQE0_16180</name>
</gene>
<evidence type="ECO:0000256" key="6">
    <source>
        <dbReference type="ARBA" id="ARBA00022606"/>
    </source>
</evidence>
<evidence type="ECO:0000256" key="3">
    <source>
        <dbReference type="ARBA" id="ARBA00021740"/>
    </source>
</evidence>
<keyword evidence="16" id="KW-0675">Receptor</keyword>
<dbReference type="InterPro" id="IPR000014">
    <property type="entry name" value="PAS"/>
</dbReference>
<keyword evidence="10" id="KW-0677">Repeat</keyword>
<keyword evidence="8" id="KW-0288">FMN</keyword>
<dbReference type="InterPro" id="IPR001610">
    <property type="entry name" value="PAC"/>
</dbReference>
<dbReference type="InterPro" id="IPR011102">
    <property type="entry name" value="Sig_transdc_His_kinase_HWE"/>
</dbReference>
<dbReference type="Gene3D" id="3.30.565.10">
    <property type="entry name" value="Histidine kinase-like ATPase, C-terminal domain"/>
    <property type="match status" value="1"/>
</dbReference>
<dbReference type="RefSeq" id="WP_378971457.1">
    <property type="nucleotide sequence ID" value="NZ_JBHSWN010000001.1"/>
</dbReference>
<dbReference type="SUPFAM" id="SSF55785">
    <property type="entry name" value="PYP-like sensor domain (PAS domain)"/>
    <property type="match status" value="1"/>
</dbReference>
<evidence type="ECO:0000259" key="17">
    <source>
        <dbReference type="PROSITE" id="PS50113"/>
    </source>
</evidence>
<keyword evidence="5" id="KW-0597">Phosphoprotein</keyword>
<dbReference type="InterPro" id="IPR035965">
    <property type="entry name" value="PAS-like_dom_sf"/>
</dbReference>
<keyword evidence="4" id="KW-0600">Photoreceptor protein</keyword>
<dbReference type="EC" id="2.7.13.3" evidence="2"/>
<keyword evidence="19" id="KW-1185">Reference proteome</keyword>
<sequence length="531" mass="57642">MEAENVRLRAALHTVGHGEPVQGPVVLDAEPRVERALTAALWESQAALARSEERLSLASAASGFLAWWDWDIPGDRFYASDTFTRLAGVDLAATTDGAPSATYLDNIHPEDRGWVQARIAQGMADGGEFAEDYRLCPPGEAVRWVHARGRFTLDKDGRPERFSGVALDITERKATDLRKDALIALGDALRDIDDIEAIARSAAHIMAGALGAVRAGYGTVDPLRETVRMLPGWHAPGAMDLVGLYAFRDFGSFIDDLKRGEVVIIADCLTDDRALAGALLKLGIRMLVNVPILVRGRLTALVYVHYERPHPISDKEILFMRTVADRTQAALARVQAEDERRVLNSELSHRLKNTLTLVQSMASQTMRNAPDLDSARDALSLRLIALGKAHDILLAGRRDAADLAEVVRGSLGLHADGPERFRLEGPSLHIGPGAALSLALLLHELATNAVKYGALSNEQGRVDVEWTDDGTFLRLSWREIGGPVVKVPTRKGFGTRLIERGLAGGEVRTDFNESGLCCVLTTALSEIGATV</sequence>
<dbReference type="Proteomes" id="UP001596292">
    <property type="component" value="Unassembled WGS sequence"/>
</dbReference>
<dbReference type="SUPFAM" id="SSF55781">
    <property type="entry name" value="GAF domain-like"/>
    <property type="match status" value="1"/>
</dbReference>
<evidence type="ECO:0000256" key="15">
    <source>
        <dbReference type="ARBA" id="ARBA00023026"/>
    </source>
</evidence>
<dbReference type="Pfam" id="PF01590">
    <property type="entry name" value="GAF"/>
    <property type="match status" value="1"/>
</dbReference>
<name>A0ABW2BLM1_9HYPH</name>
<keyword evidence="9 18" id="KW-0808">Transferase</keyword>
<evidence type="ECO:0000256" key="1">
    <source>
        <dbReference type="ARBA" id="ARBA00000085"/>
    </source>
</evidence>
<dbReference type="EMBL" id="JBHSWN010000001">
    <property type="protein sequence ID" value="MFC6791020.1"/>
    <property type="molecule type" value="Genomic_DNA"/>
</dbReference>
<evidence type="ECO:0000256" key="8">
    <source>
        <dbReference type="ARBA" id="ARBA00022643"/>
    </source>
</evidence>
<protein>
    <recommendedName>
        <fullName evidence="3">Blue-light-activated histidine kinase</fullName>
        <ecNumber evidence="2">2.7.13.3</ecNumber>
    </recommendedName>
</protein>
<dbReference type="InterPro" id="IPR003018">
    <property type="entry name" value="GAF"/>
</dbReference>
<organism evidence="18 19">
    <name type="scientific">Methylobacterium komagatae</name>
    <dbReference type="NCBI Taxonomy" id="374425"/>
    <lineage>
        <taxon>Bacteria</taxon>
        <taxon>Pseudomonadati</taxon>
        <taxon>Pseudomonadota</taxon>
        <taxon>Alphaproteobacteria</taxon>
        <taxon>Hyphomicrobiales</taxon>
        <taxon>Methylobacteriaceae</taxon>
        <taxon>Methylobacterium</taxon>
    </lineage>
</organism>
<dbReference type="PANTHER" id="PTHR41523">
    <property type="entry name" value="TWO-COMPONENT SYSTEM SENSOR PROTEIN"/>
    <property type="match status" value="1"/>
</dbReference>
<keyword evidence="7" id="KW-0285">Flavoprotein</keyword>
<dbReference type="PROSITE" id="PS50113">
    <property type="entry name" value="PAC"/>
    <property type="match status" value="1"/>
</dbReference>
<reference evidence="19" key="1">
    <citation type="journal article" date="2019" name="Int. J. Syst. Evol. Microbiol.">
        <title>The Global Catalogue of Microorganisms (GCM) 10K type strain sequencing project: providing services to taxonomists for standard genome sequencing and annotation.</title>
        <authorList>
            <consortium name="The Broad Institute Genomics Platform"/>
            <consortium name="The Broad Institute Genome Sequencing Center for Infectious Disease"/>
            <person name="Wu L."/>
            <person name="Ma J."/>
        </authorList>
    </citation>
    <scope>NUCLEOTIDE SEQUENCE [LARGE SCALE GENOMIC DNA]</scope>
    <source>
        <strain evidence="19">CCUG 48316</strain>
    </source>
</reference>
<dbReference type="Gene3D" id="2.10.70.100">
    <property type="match status" value="1"/>
</dbReference>
<keyword evidence="15" id="KW-0843">Virulence</keyword>
<evidence type="ECO:0000256" key="5">
    <source>
        <dbReference type="ARBA" id="ARBA00022553"/>
    </source>
</evidence>
<dbReference type="Gene3D" id="3.30.450.20">
    <property type="entry name" value="PAS domain"/>
    <property type="match status" value="1"/>
</dbReference>
<keyword evidence="13" id="KW-0067">ATP-binding</keyword>
<dbReference type="SMART" id="SM00086">
    <property type="entry name" value="PAC"/>
    <property type="match status" value="1"/>
</dbReference>
<comment type="caution">
    <text evidence="18">The sequence shown here is derived from an EMBL/GenBank/DDBJ whole genome shotgun (WGS) entry which is preliminary data.</text>
</comment>
<accession>A0ABW2BLM1</accession>
<feature type="domain" description="PAC" evidence="17">
    <location>
        <begin position="129"/>
        <end position="181"/>
    </location>
</feature>
<keyword evidence="12 18" id="KW-0418">Kinase</keyword>
<dbReference type="SUPFAM" id="SSF55874">
    <property type="entry name" value="ATPase domain of HSP90 chaperone/DNA topoisomerase II/histidine kinase"/>
    <property type="match status" value="1"/>
</dbReference>
<dbReference type="InterPro" id="IPR029016">
    <property type="entry name" value="GAF-like_dom_sf"/>
</dbReference>
<dbReference type="Pfam" id="PF07536">
    <property type="entry name" value="HWE_HK"/>
    <property type="match status" value="1"/>
</dbReference>
<evidence type="ECO:0000313" key="18">
    <source>
        <dbReference type="EMBL" id="MFC6791020.1"/>
    </source>
</evidence>
<proteinExistence type="predicted"/>
<dbReference type="CDD" id="cd00130">
    <property type="entry name" value="PAS"/>
    <property type="match status" value="1"/>
</dbReference>
<dbReference type="PANTHER" id="PTHR41523:SF7">
    <property type="entry name" value="HISTIDINE KINASE"/>
    <property type="match status" value="1"/>
</dbReference>
<dbReference type="SMART" id="SM00065">
    <property type="entry name" value="GAF"/>
    <property type="match status" value="1"/>
</dbReference>